<dbReference type="PANTHER" id="PTHR23090">
    <property type="entry name" value="NH 3 /GLUTAMINE-DEPENDENT NAD + SYNTHETASE"/>
    <property type="match status" value="1"/>
</dbReference>
<keyword evidence="3 7" id="KW-0436">Ligase</keyword>
<feature type="domain" description="CN hydrolase" evidence="10">
    <location>
        <begin position="3"/>
        <end position="246"/>
    </location>
</feature>
<dbReference type="SUPFAM" id="SSF56317">
    <property type="entry name" value="Carbon-nitrogen hydrolase"/>
    <property type="match status" value="1"/>
</dbReference>
<evidence type="ECO:0000313" key="11">
    <source>
        <dbReference type="EMBL" id="HGQ55620.1"/>
    </source>
</evidence>
<dbReference type="PIRSF" id="PIRSF006630">
    <property type="entry name" value="NADS_GAT"/>
    <property type="match status" value="1"/>
</dbReference>
<accession>A0A7V4CIF0</accession>
<evidence type="ECO:0000256" key="1">
    <source>
        <dbReference type="ARBA" id="ARBA00005188"/>
    </source>
</evidence>
<dbReference type="InterPro" id="IPR036526">
    <property type="entry name" value="C-N_Hydrolase_sf"/>
</dbReference>
<keyword evidence="4 7" id="KW-0547">Nucleotide-binding</keyword>
<dbReference type="SUPFAM" id="SSF52402">
    <property type="entry name" value="Adenine nucleotide alpha hydrolases-like"/>
    <property type="match status" value="1"/>
</dbReference>
<dbReference type="GO" id="GO:0003952">
    <property type="term" value="F:NAD+ synthase (glutamine-hydrolyzing) activity"/>
    <property type="evidence" value="ECO:0007669"/>
    <property type="project" value="UniProtKB-UniRule"/>
</dbReference>
<feature type="binding site" evidence="7">
    <location>
        <position position="361"/>
    </location>
    <ligand>
        <name>deamido-NAD(+)</name>
        <dbReference type="ChEBI" id="CHEBI:58437"/>
        <note>ligand shared between two neighboring subunits</note>
    </ligand>
</feature>
<protein>
    <recommendedName>
        <fullName evidence="7 8">Glutamine-dependent NAD(+) synthetase</fullName>
        <ecNumber evidence="7 8">6.3.5.1</ecNumber>
    </recommendedName>
    <alternativeName>
        <fullName evidence="7 8">NAD(+) synthase [glutamine-hydrolyzing]</fullName>
    </alternativeName>
</protein>
<dbReference type="InterPro" id="IPR003694">
    <property type="entry name" value="NAD_synthase"/>
</dbReference>
<evidence type="ECO:0000256" key="7">
    <source>
        <dbReference type="HAMAP-Rule" id="MF_02090"/>
    </source>
</evidence>
<organism evidence="11">
    <name type="scientific">candidate division WOR-3 bacterium</name>
    <dbReference type="NCBI Taxonomy" id="2052148"/>
    <lineage>
        <taxon>Bacteria</taxon>
        <taxon>Bacteria division WOR-3</taxon>
    </lineage>
</organism>
<feature type="binding site" evidence="7">
    <location>
        <position position="390"/>
    </location>
    <ligand>
        <name>deamido-NAD(+)</name>
        <dbReference type="ChEBI" id="CHEBI:58437"/>
        <note>ligand shared between two neighboring subunits</note>
    </ligand>
</feature>
<keyword evidence="5 7" id="KW-0067">ATP-binding</keyword>
<name>A0A7V4CIF0_UNCW3</name>
<comment type="catalytic activity">
    <reaction evidence="7 8">
        <text>deamido-NAD(+) + L-glutamine + ATP + H2O = L-glutamate + AMP + diphosphate + NAD(+) + H(+)</text>
        <dbReference type="Rhea" id="RHEA:24384"/>
        <dbReference type="ChEBI" id="CHEBI:15377"/>
        <dbReference type="ChEBI" id="CHEBI:15378"/>
        <dbReference type="ChEBI" id="CHEBI:29985"/>
        <dbReference type="ChEBI" id="CHEBI:30616"/>
        <dbReference type="ChEBI" id="CHEBI:33019"/>
        <dbReference type="ChEBI" id="CHEBI:57540"/>
        <dbReference type="ChEBI" id="CHEBI:58359"/>
        <dbReference type="ChEBI" id="CHEBI:58437"/>
        <dbReference type="ChEBI" id="CHEBI:456215"/>
        <dbReference type="EC" id="6.3.5.1"/>
    </reaction>
</comment>
<sequence>MFMRIGIAQLNSTVGDFKGNLNKILNTLRIARERKVDLVIFPELFLTGYFPKDLLKKPDFLNYSQKSLNNIFKNSKEISLIIGLPLKIGKNLLNAAYFIRDGKFFGFSAKTNLSSKEVNYFIPSQKRIVFNLDGKKIGIIIGEDLEGKYEVIRELKRKGAELIINLSARPFYVNKHNLLKDLLKKKAKENNIKIIYCNLVGGNDGEIFDGESMVVSENGEILMRAKRFEEDFIIYDESIIYAPLSEKEEDEREEIYQAIILGIKDYVKKNNFQKVILGISGGIDSSVVAVLATLALGKENVIGLIMPGPHSSKESIEDAYTLAKNLGIKVLEISINEIYQEYLNTLKPIFKDLPFDKTEENIQARIRGNILMALANKFNYLVLATGNKSEMVVGYTTLYGDMSGGLAPIADLTKTEVYKLAEYLNKKFNLIPERILTKKPSAELRPNQEDEKDLIPYSQLDEIIQYYLMENLPLRNIVRKGFSPKDVNKIVSLIYQNEFKRKQAPLKLILKKESFDFPIVNKFYPTPK</sequence>
<dbReference type="Pfam" id="PF02540">
    <property type="entry name" value="NAD_synthase"/>
    <property type="match status" value="1"/>
</dbReference>
<evidence type="ECO:0000256" key="3">
    <source>
        <dbReference type="ARBA" id="ARBA00022598"/>
    </source>
</evidence>
<dbReference type="Gene3D" id="3.60.110.10">
    <property type="entry name" value="Carbon-nitrogen hydrolase"/>
    <property type="match status" value="1"/>
</dbReference>
<keyword evidence="6 7" id="KW-0520">NAD</keyword>
<dbReference type="Gene3D" id="3.40.50.620">
    <property type="entry name" value="HUPs"/>
    <property type="match status" value="1"/>
</dbReference>
<dbReference type="CDD" id="cd07570">
    <property type="entry name" value="GAT_Gln-NAD-synth"/>
    <property type="match status" value="1"/>
</dbReference>
<dbReference type="PROSITE" id="PS50263">
    <property type="entry name" value="CN_HYDROLASE"/>
    <property type="match status" value="1"/>
</dbReference>
<comment type="caution">
    <text evidence="7">Lacks conserved residue(s) required for the propagation of feature annotation.</text>
</comment>
<dbReference type="InterPro" id="IPR014729">
    <property type="entry name" value="Rossmann-like_a/b/a_fold"/>
</dbReference>
<comment type="caution">
    <text evidence="11">The sequence shown here is derived from an EMBL/GenBank/DDBJ whole genome shotgun (WGS) entry which is preliminary data.</text>
</comment>
<comment type="similarity">
    <text evidence="9">Belongs to the NAD synthetase family.</text>
</comment>
<dbReference type="InterPro" id="IPR022310">
    <property type="entry name" value="NAD/GMP_synthase"/>
</dbReference>
<dbReference type="InterPro" id="IPR014445">
    <property type="entry name" value="Gln-dep_NAD_synthase"/>
</dbReference>
<reference evidence="11" key="1">
    <citation type="journal article" date="2020" name="mSystems">
        <title>Genome- and Community-Level Interaction Insights into Carbon Utilization and Element Cycling Functions of Hydrothermarchaeota in Hydrothermal Sediment.</title>
        <authorList>
            <person name="Zhou Z."/>
            <person name="Liu Y."/>
            <person name="Xu W."/>
            <person name="Pan J."/>
            <person name="Luo Z.H."/>
            <person name="Li M."/>
        </authorList>
    </citation>
    <scope>NUCLEOTIDE SEQUENCE [LARGE SCALE GENOMIC DNA]</scope>
    <source>
        <strain evidence="11">SpSt-655</strain>
    </source>
</reference>
<feature type="binding site" evidence="7">
    <location>
        <position position="500"/>
    </location>
    <ligand>
        <name>deamido-NAD(+)</name>
        <dbReference type="ChEBI" id="CHEBI:58437"/>
        <note>ligand shared between two neighboring subunits</note>
    </ligand>
</feature>
<dbReference type="GO" id="GO:0005737">
    <property type="term" value="C:cytoplasm"/>
    <property type="evidence" value="ECO:0007669"/>
    <property type="project" value="InterPro"/>
</dbReference>
<feature type="binding site" evidence="7">
    <location>
        <begin position="278"/>
        <end position="285"/>
    </location>
    <ligand>
        <name>ATP</name>
        <dbReference type="ChEBI" id="CHEBI:30616"/>
    </ligand>
</feature>
<dbReference type="FunFam" id="3.40.50.620:FF:000106">
    <property type="entry name" value="Glutamine-dependent NAD(+) synthetase"/>
    <property type="match status" value="1"/>
</dbReference>
<dbReference type="NCBIfam" id="TIGR00552">
    <property type="entry name" value="nadE"/>
    <property type="match status" value="1"/>
</dbReference>
<dbReference type="NCBIfam" id="NF010588">
    <property type="entry name" value="PRK13981.1"/>
    <property type="match status" value="1"/>
</dbReference>
<dbReference type="GO" id="GO:0008795">
    <property type="term" value="F:NAD+ synthase activity"/>
    <property type="evidence" value="ECO:0007669"/>
    <property type="project" value="UniProtKB-UniRule"/>
</dbReference>
<dbReference type="GO" id="GO:0005524">
    <property type="term" value="F:ATP binding"/>
    <property type="evidence" value="ECO:0007669"/>
    <property type="project" value="UniProtKB-UniRule"/>
</dbReference>
<evidence type="ECO:0000256" key="5">
    <source>
        <dbReference type="ARBA" id="ARBA00022840"/>
    </source>
</evidence>
<comment type="pathway">
    <text evidence="1 7 8">Cofactor biosynthesis; NAD(+) biosynthesis; NAD(+) from deamido-NAD(+) (L-Gln route): step 1/1.</text>
</comment>
<feature type="binding site" evidence="7">
    <location>
        <position position="175"/>
    </location>
    <ligand>
        <name>L-glutamine</name>
        <dbReference type="ChEBI" id="CHEBI:58359"/>
    </ligand>
</feature>
<dbReference type="Pfam" id="PF00795">
    <property type="entry name" value="CN_hydrolase"/>
    <property type="match status" value="1"/>
</dbReference>
<comment type="function">
    <text evidence="7">Catalyzes the ATP-dependent amidation of deamido-NAD to form NAD. Uses L-glutamine as a nitrogen source.</text>
</comment>
<feature type="active site" description="Proton acceptor; for glutaminase activity" evidence="7">
    <location>
        <position position="43"/>
    </location>
</feature>
<dbReference type="EMBL" id="DTBX01000143">
    <property type="protein sequence ID" value="HGQ55620.1"/>
    <property type="molecule type" value="Genomic_DNA"/>
</dbReference>
<dbReference type="UniPathway" id="UPA00253">
    <property type="reaction ID" value="UER00334"/>
</dbReference>
<evidence type="ECO:0000256" key="2">
    <source>
        <dbReference type="ARBA" id="ARBA00007145"/>
    </source>
</evidence>
<evidence type="ECO:0000256" key="9">
    <source>
        <dbReference type="RuleBase" id="RU003811"/>
    </source>
</evidence>
<dbReference type="HAMAP" id="MF_02090">
    <property type="entry name" value="NadE_glutamine_dep"/>
    <property type="match status" value="1"/>
</dbReference>
<dbReference type="InterPro" id="IPR003010">
    <property type="entry name" value="C-N_Hydrolase"/>
</dbReference>
<dbReference type="PANTHER" id="PTHR23090:SF9">
    <property type="entry name" value="GLUTAMINE-DEPENDENT NAD(+) SYNTHETASE"/>
    <property type="match status" value="1"/>
</dbReference>
<evidence type="ECO:0000256" key="8">
    <source>
        <dbReference type="PIRNR" id="PIRNR006630"/>
    </source>
</evidence>
<evidence type="ECO:0000256" key="4">
    <source>
        <dbReference type="ARBA" id="ARBA00022741"/>
    </source>
</evidence>
<comment type="similarity">
    <text evidence="2 7 8">In the C-terminal section; belongs to the NAD synthetase family.</text>
</comment>
<evidence type="ECO:0000259" key="10">
    <source>
        <dbReference type="PROSITE" id="PS50263"/>
    </source>
</evidence>
<dbReference type="AlphaFoldDB" id="A0A7V4CIF0"/>
<feature type="binding site" evidence="7">
    <location>
        <position position="385"/>
    </location>
    <ligand>
        <name>ATP</name>
        <dbReference type="ChEBI" id="CHEBI:30616"/>
    </ligand>
</feature>
<gene>
    <name evidence="7" type="primary">nadE</name>
    <name evidence="11" type="ORF">ENU28_04065</name>
</gene>
<dbReference type="GO" id="GO:0009435">
    <property type="term" value="P:NAD+ biosynthetic process"/>
    <property type="evidence" value="ECO:0007669"/>
    <property type="project" value="UniProtKB-UniRule"/>
</dbReference>
<proteinExistence type="inferred from homology"/>
<feature type="active site" description="For glutaminase activity" evidence="7">
    <location>
        <position position="110"/>
    </location>
</feature>
<dbReference type="EC" id="6.3.5.1" evidence="7 8"/>
<evidence type="ECO:0000256" key="6">
    <source>
        <dbReference type="ARBA" id="ARBA00023027"/>
    </source>
</evidence>
<dbReference type="CDD" id="cd00553">
    <property type="entry name" value="NAD_synthase"/>
    <property type="match status" value="1"/>
</dbReference>
<dbReference type="GO" id="GO:0004359">
    <property type="term" value="F:glutaminase activity"/>
    <property type="evidence" value="ECO:0007669"/>
    <property type="project" value="InterPro"/>
</dbReference>